<feature type="compositionally biased region" description="Basic residues" evidence="1">
    <location>
        <begin position="84"/>
        <end position="108"/>
    </location>
</feature>
<gene>
    <name evidence="2" type="ORF">FHX37_2489</name>
</gene>
<evidence type="ECO:0000313" key="3">
    <source>
        <dbReference type="Proteomes" id="UP000317422"/>
    </source>
</evidence>
<accession>A0A543NKX7</accession>
<reference evidence="2 3" key="1">
    <citation type="submission" date="2019-06" db="EMBL/GenBank/DDBJ databases">
        <title>Sequencing the genomes of 1000 actinobacteria strains.</title>
        <authorList>
            <person name="Klenk H.-P."/>
        </authorList>
    </citation>
    <scope>NUCLEOTIDE SEQUENCE [LARGE SCALE GENOMIC DNA]</scope>
    <source>
        <strain evidence="2 3">DSM 45015</strain>
    </source>
</reference>
<dbReference type="Proteomes" id="UP000317422">
    <property type="component" value="Unassembled WGS sequence"/>
</dbReference>
<proteinExistence type="predicted"/>
<feature type="region of interest" description="Disordered" evidence="1">
    <location>
        <begin position="81"/>
        <end position="108"/>
    </location>
</feature>
<organism evidence="2 3">
    <name type="scientific">Haloactinospora alba</name>
    <dbReference type="NCBI Taxonomy" id="405555"/>
    <lineage>
        <taxon>Bacteria</taxon>
        <taxon>Bacillati</taxon>
        <taxon>Actinomycetota</taxon>
        <taxon>Actinomycetes</taxon>
        <taxon>Streptosporangiales</taxon>
        <taxon>Nocardiopsidaceae</taxon>
        <taxon>Haloactinospora</taxon>
    </lineage>
</organism>
<comment type="caution">
    <text evidence="2">The sequence shown here is derived from an EMBL/GenBank/DDBJ whole genome shotgun (WGS) entry which is preliminary data.</text>
</comment>
<keyword evidence="3" id="KW-1185">Reference proteome</keyword>
<evidence type="ECO:0000313" key="2">
    <source>
        <dbReference type="EMBL" id="TQN32525.1"/>
    </source>
</evidence>
<dbReference type="AlphaFoldDB" id="A0A543NKX7"/>
<sequence length="108" mass="11396">MATVASLLVKLGIDSKRFDEGVKRAARGLDNLISRFDCVGDVGKMTAITTAVGALTSLTAAAGPASGAILCVACNKTARAGGSARRRHGRAHHLPHERRPARRRPRQV</sequence>
<dbReference type="EMBL" id="VFQC01000001">
    <property type="protein sequence ID" value="TQN32525.1"/>
    <property type="molecule type" value="Genomic_DNA"/>
</dbReference>
<name>A0A543NKX7_9ACTN</name>
<evidence type="ECO:0000256" key="1">
    <source>
        <dbReference type="SAM" id="MobiDB-lite"/>
    </source>
</evidence>
<dbReference type="RefSeq" id="WP_141924002.1">
    <property type="nucleotide sequence ID" value="NZ_VFQC01000001.1"/>
</dbReference>
<dbReference type="OrthoDB" id="3765294at2"/>
<protein>
    <submittedName>
        <fullName evidence="2">Uncharacterized protein</fullName>
    </submittedName>
</protein>